<dbReference type="Gene3D" id="2.60.40.790">
    <property type="match status" value="1"/>
</dbReference>
<evidence type="ECO:0000313" key="1">
    <source>
        <dbReference type="EMBL" id="VFQ43056.1"/>
    </source>
</evidence>
<dbReference type="SUPFAM" id="SSF49764">
    <property type="entry name" value="HSP20-like chaperones"/>
    <property type="match status" value="1"/>
</dbReference>
<evidence type="ECO:0000313" key="2">
    <source>
        <dbReference type="Proteomes" id="UP000507962"/>
    </source>
</evidence>
<organism evidence="1 2">
    <name type="scientific">Desulfoluna butyratoxydans</name>
    <dbReference type="NCBI Taxonomy" id="231438"/>
    <lineage>
        <taxon>Bacteria</taxon>
        <taxon>Pseudomonadati</taxon>
        <taxon>Thermodesulfobacteriota</taxon>
        <taxon>Desulfobacteria</taxon>
        <taxon>Desulfobacterales</taxon>
        <taxon>Desulfolunaceae</taxon>
        <taxon>Desulfoluna</taxon>
    </lineage>
</organism>
<name>A0A4U8YHJ8_9BACT</name>
<proteinExistence type="predicted"/>
<accession>A0A4U8YHJ8</accession>
<dbReference type="InterPro" id="IPR008978">
    <property type="entry name" value="HSP20-like_chaperone"/>
</dbReference>
<gene>
    <name evidence="1" type="ORF">MSL71_6830</name>
</gene>
<protein>
    <submittedName>
        <fullName evidence="1">Hsp20-like chaperone</fullName>
    </submittedName>
</protein>
<dbReference type="CDD" id="cd00298">
    <property type="entry name" value="ACD_sHsps_p23-like"/>
    <property type="match status" value="1"/>
</dbReference>
<keyword evidence="2" id="KW-1185">Reference proteome</keyword>
<dbReference type="EMBL" id="CAADHO010000001">
    <property type="protein sequence ID" value="VFQ43056.1"/>
    <property type="molecule type" value="Genomic_DNA"/>
</dbReference>
<reference evidence="1 2" key="1">
    <citation type="submission" date="2019-03" db="EMBL/GenBank/DDBJ databases">
        <authorList>
            <person name="Nijsse B."/>
        </authorList>
    </citation>
    <scope>NUCLEOTIDE SEQUENCE [LARGE SCALE GENOMIC DNA]</scope>
    <source>
        <strain evidence="1">Desulfoluna butyratoxydans MSL71</strain>
    </source>
</reference>
<dbReference type="AlphaFoldDB" id="A0A4U8YHJ8"/>
<dbReference type="Proteomes" id="UP000507962">
    <property type="component" value="Unassembled WGS sequence"/>
</dbReference>
<sequence length="300" mass="34048">MPPLTKPAPRLKPHETLILRDQGGFRSHPGAGWKVVECLFTDRRLIFWQLRKILLEIPLGSITDLRLGTFYYVLRKRHALGVCFHPGGTLRPRMIWFIVNGASSWKARLFQMALLKVDEALIETLAERLDDSCRAILMHLWEQGHARIADLAEVCGTDNHMDVLMHIRDAINPVAVKTMGCPILSFERKRVDPASGETVLFSWWLAGSPEKRAPSPERLLDLFDEGGHYQVIIDVKGVGRSDLHVGVEGRELTVASRHPASPWVERFELPEKVVFDAHRVNLKNTLLEICLRKAEDGYEA</sequence>